<dbReference type="EMBL" id="JABVXQ010000015">
    <property type="protein sequence ID" value="KAF6075079.1"/>
    <property type="molecule type" value="Genomic_DNA"/>
</dbReference>
<evidence type="ECO:0000313" key="3">
    <source>
        <dbReference type="Proteomes" id="UP000664940"/>
    </source>
</evidence>
<reference evidence="2 3" key="1">
    <citation type="journal article" date="2020" name="Nature">
        <title>Six reference-quality genomes reveal evolution of bat adaptations.</title>
        <authorList>
            <person name="Jebb D."/>
            <person name="Huang Z."/>
            <person name="Pippel M."/>
            <person name="Hughes G.M."/>
            <person name="Lavrichenko K."/>
            <person name="Devanna P."/>
            <person name="Winkler S."/>
            <person name="Jermiin L.S."/>
            <person name="Skirmuntt E.C."/>
            <person name="Katzourakis A."/>
            <person name="Burkitt-Gray L."/>
            <person name="Ray D.A."/>
            <person name="Sullivan K.A.M."/>
            <person name="Roscito J.G."/>
            <person name="Kirilenko B.M."/>
            <person name="Davalos L.M."/>
            <person name="Corthals A.P."/>
            <person name="Power M.L."/>
            <person name="Jones G."/>
            <person name="Ransome R.D."/>
            <person name="Dechmann D.K.N."/>
            <person name="Locatelli A.G."/>
            <person name="Puechmaille S.J."/>
            <person name="Fedrigo O."/>
            <person name="Jarvis E.D."/>
            <person name="Hiller M."/>
            <person name="Vernes S.C."/>
            <person name="Myers E.W."/>
            <person name="Teeling E.C."/>
        </authorList>
    </citation>
    <scope>NUCLEOTIDE SEQUENCE [LARGE SCALE GENOMIC DNA]</scope>
    <source>
        <strain evidence="2">Bat1K_MPI-CBG_1</strain>
    </source>
</reference>
<comment type="caution">
    <text evidence="2">The sequence shown here is derived from an EMBL/GenBank/DDBJ whole genome shotgun (WGS) entry which is preliminary data.</text>
</comment>
<dbReference type="AlphaFoldDB" id="A0A834DCI9"/>
<evidence type="ECO:0000313" key="2">
    <source>
        <dbReference type="EMBL" id="KAF6075079.1"/>
    </source>
</evidence>
<feature type="region of interest" description="Disordered" evidence="1">
    <location>
        <begin position="130"/>
        <end position="172"/>
    </location>
</feature>
<feature type="compositionally biased region" description="Basic and acidic residues" evidence="1">
    <location>
        <begin position="59"/>
        <end position="87"/>
    </location>
</feature>
<protein>
    <submittedName>
        <fullName evidence="2">Uncharacterized protein</fullName>
    </submittedName>
</protein>
<evidence type="ECO:0000256" key="1">
    <source>
        <dbReference type="SAM" id="MobiDB-lite"/>
    </source>
</evidence>
<name>A0A834DCI9_9CHIR</name>
<proteinExistence type="predicted"/>
<gene>
    <name evidence="2" type="ORF">HJG60_009477</name>
</gene>
<dbReference type="Proteomes" id="UP000664940">
    <property type="component" value="Unassembled WGS sequence"/>
</dbReference>
<sequence>MKRTLTRQRGLWESEAACVLSRKAEPRDLGGPARPTSARELTRDETLNPRVAGPVKARRVPDTRTRLPREPPGPAERRCPIHAEQLESRTGASKRSSPKLPQKDSCTPCIKETNLLASCYHFSETVPILSPRPTVNVSRSSPPPLTGPCCPGGSSTLFPRVDPGGALTRHSP</sequence>
<accession>A0A834DCI9</accession>
<organism evidence="2 3">
    <name type="scientific">Phyllostomus discolor</name>
    <name type="common">pale spear-nosed bat</name>
    <dbReference type="NCBI Taxonomy" id="89673"/>
    <lineage>
        <taxon>Eukaryota</taxon>
        <taxon>Metazoa</taxon>
        <taxon>Chordata</taxon>
        <taxon>Craniata</taxon>
        <taxon>Vertebrata</taxon>
        <taxon>Euteleostomi</taxon>
        <taxon>Mammalia</taxon>
        <taxon>Eutheria</taxon>
        <taxon>Laurasiatheria</taxon>
        <taxon>Chiroptera</taxon>
        <taxon>Yangochiroptera</taxon>
        <taxon>Phyllostomidae</taxon>
        <taxon>Phyllostominae</taxon>
        <taxon>Phyllostomus</taxon>
    </lineage>
</organism>
<feature type="region of interest" description="Disordered" evidence="1">
    <location>
        <begin position="20"/>
        <end position="107"/>
    </location>
</feature>